<keyword evidence="3" id="KW-0436">Ligase</keyword>
<dbReference type="GO" id="GO:0043041">
    <property type="term" value="P:amino acid activation for nonribosomal peptide biosynthetic process"/>
    <property type="evidence" value="ECO:0007669"/>
    <property type="project" value="TreeGrafter"/>
</dbReference>
<dbReference type="InterPro" id="IPR000873">
    <property type="entry name" value="AMP-dep_synth/lig_dom"/>
</dbReference>
<dbReference type="GO" id="GO:0031177">
    <property type="term" value="F:phosphopantetheine binding"/>
    <property type="evidence" value="ECO:0007669"/>
    <property type="project" value="InterPro"/>
</dbReference>
<dbReference type="InterPro" id="IPR023213">
    <property type="entry name" value="CAT-like_dom_sf"/>
</dbReference>
<feature type="chain" id="PRO_5020733296" evidence="6">
    <location>
        <begin position="20"/>
        <end position="2147"/>
    </location>
</feature>
<dbReference type="InterPro" id="IPR020845">
    <property type="entry name" value="AMP-binding_CS"/>
</dbReference>
<dbReference type="EMBL" id="ML179442">
    <property type="protein sequence ID" value="THU87637.1"/>
    <property type="molecule type" value="Genomic_DNA"/>
</dbReference>
<evidence type="ECO:0000256" key="3">
    <source>
        <dbReference type="ARBA" id="ARBA00022598"/>
    </source>
</evidence>
<dbReference type="Gene3D" id="3.30.559.10">
    <property type="entry name" value="Chloramphenicol acetyltransferase-like domain"/>
    <property type="match status" value="1"/>
</dbReference>
<dbReference type="InterPro" id="IPR029058">
    <property type="entry name" value="AB_hydrolase_fold"/>
</dbReference>
<keyword evidence="4" id="KW-0511">Multifunctional enzyme</keyword>
<evidence type="ECO:0000256" key="2">
    <source>
        <dbReference type="ARBA" id="ARBA00022553"/>
    </source>
</evidence>
<evidence type="ECO:0000256" key="6">
    <source>
        <dbReference type="SAM" id="SignalP"/>
    </source>
</evidence>
<dbReference type="FunFam" id="3.30.300.30:FF:000015">
    <property type="entry name" value="Nonribosomal peptide synthase SidD"/>
    <property type="match status" value="1"/>
</dbReference>
<keyword evidence="9" id="KW-1185">Reference proteome</keyword>
<proteinExistence type="predicted"/>
<keyword evidence="1" id="KW-0596">Phosphopantetheine</keyword>
<dbReference type="GO" id="GO:0005737">
    <property type="term" value="C:cytoplasm"/>
    <property type="evidence" value="ECO:0007669"/>
    <property type="project" value="TreeGrafter"/>
</dbReference>
<keyword evidence="2" id="KW-0597">Phosphoprotein</keyword>
<dbReference type="OrthoDB" id="416786at2759"/>
<dbReference type="Pfam" id="PF00668">
    <property type="entry name" value="Condensation"/>
    <property type="match status" value="1"/>
</dbReference>
<accession>A0A4S8LF72</accession>
<dbReference type="PANTHER" id="PTHR45527:SF1">
    <property type="entry name" value="FATTY ACID SYNTHASE"/>
    <property type="match status" value="1"/>
</dbReference>
<dbReference type="Gene3D" id="3.30.300.30">
    <property type="match status" value="2"/>
</dbReference>
<dbReference type="InterPro" id="IPR045851">
    <property type="entry name" value="AMP-bd_C_sf"/>
</dbReference>
<dbReference type="Gene3D" id="3.30.559.30">
    <property type="entry name" value="Nonribosomal peptide synthetase, condensation domain"/>
    <property type="match status" value="1"/>
</dbReference>
<feature type="region of interest" description="Disordered" evidence="5">
    <location>
        <begin position="684"/>
        <end position="717"/>
    </location>
</feature>
<protein>
    <submittedName>
        <fullName evidence="8">Acetyl-CoA synthetase-like protein</fullName>
    </submittedName>
</protein>
<organism evidence="8 9">
    <name type="scientific">Dendrothele bispora (strain CBS 962.96)</name>
    <dbReference type="NCBI Taxonomy" id="1314807"/>
    <lineage>
        <taxon>Eukaryota</taxon>
        <taxon>Fungi</taxon>
        <taxon>Dikarya</taxon>
        <taxon>Basidiomycota</taxon>
        <taxon>Agaricomycotina</taxon>
        <taxon>Agaricomycetes</taxon>
        <taxon>Agaricomycetidae</taxon>
        <taxon>Agaricales</taxon>
        <taxon>Agaricales incertae sedis</taxon>
        <taxon>Dendrothele</taxon>
    </lineage>
</organism>
<dbReference type="Gene3D" id="3.40.50.1820">
    <property type="entry name" value="alpha/beta hydrolase"/>
    <property type="match status" value="1"/>
</dbReference>
<dbReference type="InterPro" id="IPR036736">
    <property type="entry name" value="ACP-like_sf"/>
</dbReference>
<dbReference type="SUPFAM" id="SSF56801">
    <property type="entry name" value="Acetyl-CoA synthetase-like"/>
    <property type="match status" value="2"/>
</dbReference>
<dbReference type="GO" id="GO:0044550">
    <property type="term" value="P:secondary metabolite biosynthetic process"/>
    <property type="evidence" value="ECO:0007669"/>
    <property type="project" value="TreeGrafter"/>
</dbReference>
<dbReference type="CDD" id="cd05918">
    <property type="entry name" value="A_NRPS_SidN3_like"/>
    <property type="match status" value="1"/>
</dbReference>
<dbReference type="InterPro" id="IPR010071">
    <property type="entry name" value="AA_adenyl_dom"/>
</dbReference>
<dbReference type="GO" id="GO:0016874">
    <property type="term" value="F:ligase activity"/>
    <property type="evidence" value="ECO:0007669"/>
    <property type="project" value="UniProtKB-KW"/>
</dbReference>
<dbReference type="SMART" id="SM00823">
    <property type="entry name" value="PKS_PP"/>
    <property type="match status" value="2"/>
</dbReference>
<dbReference type="PROSITE" id="PS00455">
    <property type="entry name" value="AMP_BINDING"/>
    <property type="match status" value="1"/>
</dbReference>
<evidence type="ECO:0000313" key="9">
    <source>
        <dbReference type="Proteomes" id="UP000297245"/>
    </source>
</evidence>
<evidence type="ECO:0000256" key="5">
    <source>
        <dbReference type="SAM" id="MobiDB-lite"/>
    </source>
</evidence>
<dbReference type="Pfam" id="PF00550">
    <property type="entry name" value="PP-binding"/>
    <property type="match status" value="2"/>
</dbReference>
<dbReference type="NCBIfam" id="TIGR01733">
    <property type="entry name" value="AA-adenyl-dom"/>
    <property type="match status" value="1"/>
</dbReference>
<dbReference type="PROSITE" id="PS50075">
    <property type="entry name" value="CARRIER"/>
    <property type="match status" value="2"/>
</dbReference>
<evidence type="ECO:0000313" key="8">
    <source>
        <dbReference type="EMBL" id="THU87637.1"/>
    </source>
</evidence>
<reference evidence="8 9" key="1">
    <citation type="journal article" date="2019" name="Nat. Ecol. Evol.">
        <title>Megaphylogeny resolves global patterns of mushroom evolution.</title>
        <authorList>
            <person name="Varga T."/>
            <person name="Krizsan K."/>
            <person name="Foldi C."/>
            <person name="Dima B."/>
            <person name="Sanchez-Garcia M."/>
            <person name="Sanchez-Ramirez S."/>
            <person name="Szollosi G.J."/>
            <person name="Szarkandi J.G."/>
            <person name="Papp V."/>
            <person name="Albert L."/>
            <person name="Andreopoulos W."/>
            <person name="Angelini C."/>
            <person name="Antonin V."/>
            <person name="Barry K.W."/>
            <person name="Bougher N.L."/>
            <person name="Buchanan P."/>
            <person name="Buyck B."/>
            <person name="Bense V."/>
            <person name="Catcheside P."/>
            <person name="Chovatia M."/>
            <person name="Cooper J."/>
            <person name="Damon W."/>
            <person name="Desjardin D."/>
            <person name="Finy P."/>
            <person name="Geml J."/>
            <person name="Haridas S."/>
            <person name="Hughes K."/>
            <person name="Justo A."/>
            <person name="Karasinski D."/>
            <person name="Kautmanova I."/>
            <person name="Kiss B."/>
            <person name="Kocsube S."/>
            <person name="Kotiranta H."/>
            <person name="LaButti K.M."/>
            <person name="Lechner B.E."/>
            <person name="Liimatainen K."/>
            <person name="Lipzen A."/>
            <person name="Lukacs Z."/>
            <person name="Mihaltcheva S."/>
            <person name="Morgado L.N."/>
            <person name="Niskanen T."/>
            <person name="Noordeloos M.E."/>
            <person name="Ohm R.A."/>
            <person name="Ortiz-Santana B."/>
            <person name="Ovrebo C."/>
            <person name="Racz N."/>
            <person name="Riley R."/>
            <person name="Savchenko A."/>
            <person name="Shiryaev A."/>
            <person name="Soop K."/>
            <person name="Spirin V."/>
            <person name="Szebenyi C."/>
            <person name="Tomsovsky M."/>
            <person name="Tulloss R.E."/>
            <person name="Uehling J."/>
            <person name="Grigoriev I.V."/>
            <person name="Vagvolgyi C."/>
            <person name="Papp T."/>
            <person name="Martin F.M."/>
            <person name="Miettinen O."/>
            <person name="Hibbett D.S."/>
            <person name="Nagy L.G."/>
        </authorList>
    </citation>
    <scope>NUCLEOTIDE SEQUENCE [LARGE SCALE GENOMIC DNA]</scope>
    <source>
        <strain evidence="8 9">CBS 962.96</strain>
    </source>
</reference>
<dbReference type="Pfam" id="PF13193">
    <property type="entry name" value="AMP-binding_C"/>
    <property type="match status" value="1"/>
</dbReference>
<dbReference type="PANTHER" id="PTHR45527">
    <property type="entry name" value="NONRIBOSOMAL PEPTIDE SYNTHETASE"/>
    <property type="match status" value="1"/>
</dbReference>
<dbReference type="Pfam" id="PF00501">
    <property type="entry name" value="AMP-binding"/>
    <property type="match status" value="2"/>
</dbReference>
<dbReference type="Gene3D" id="1.10.1200.10">
    <property type="entry name" value="ACP-like"/>
    <property type="match status" value="2"/>
</dbReference>
<feature type="domain" description="Carrier" evidence="7">
    <location>
        <begin position="711"/>
        <end position="787"/>
    </location>
</feature>
<dbReference type="SUPFAM" id="SSF52777">
    <property type="entry name" value="CoA-dependent acyltransferases"/>
    <property type="match status" value="2"/>
</dbReference>
<dbReference type="InterPro" id="IPR042099">
    <property type="entry name" value="ANL_N_sf"/>
</dbReference>
<keyword evidence="6" id="KW-0732">Signal</keyword>
<dbReference type="InterPro" id="IPR009081">
    <property type="entry name" value="PP-bd_ACP"/>
</dbReference>
<evidence type="ECO:0000256" key="4">
    <source>
        <dbReference type="ARBA" id="ARBA00023268"/>
    </source>
</evidence>
<evidence type="ECO:0000259" key="7">
    <source>
        <dbReference type="PROSITE" id="PS50075"/>
    </source>
</evidence>
<dbReference type="Proteomes" id="UP000297245">
    <property type="component" value="Unassembled WGS sequence"/>
</dbReference>
<evidence type="ECO:0000256" key="1">
    <source>
        <dbReference type="ARBA" id="ARBA00022450"/>
    </source>
</evidence>
<feature type="domain" description="Carrier" evidence="7">
    <location>
        <begin position="1819"/>
        <end position="1894"/>
    </location>
</feature>
<gene>
    <name evidence="8" type="ORF">K435DRAFT_867119</name>
</gene>
<dbReference type="Gene3D" id="3.40.50.12780">
    <property type="entry name" value="N-terminal domain of ligase-like"/>
    <property type="match status" value="2"/>
</dbReference>
<feature type="signal peptide" evidence="6">
    <location>
        <begin position="1"/>
        <end position="19"/>
    </location>
</feature>
<dbReference type="InterPro" id="IPR001242">
    <property type="entry name" value="Condensation_dom"/>
</dbReference>
<dbReference type="InterPro" id="IPR020806">
    <property type="entry name" value="PKS_PP-bd"/>
</dbReference>
<name>A0A4S8LF72_DENBC</name>
<dbReference type="InterPro" id="IPR025110">
    <property type="entry name" value="AMP-bd_C"/>
</dbReference>
<dbReference type="SUPFAM" id="SSF53474">
    <property type="entry name" value="alpha/beta-Hydrolases"/>
    <property type="match status" value="1"/>
</dbReference>
<dbReference type="SUPFAM" id="SSF47336">
    <property type="entry name" value="ACP-like"/>
    <property type="match status" value="2"/>
</dbReference>
<sequence length="2147" mass="237077">MTVLTIPLDTRVLAAAVLASATTLPSYWERDGADIILQVSQADGDKLLGLSISASDTVESLYRNVGNAQLTVGQPTSTVVLHYVDSPKVVHSLHDGALVLLLDRTRDRLISESVSFLEKPVLHRFQTVFSALQVPGSTLLHDIPVVSSDEHKLLSSWGSASSGDHCSDHEYSAVIHHYIERVVRETPDSLALQVENREYMTYGELNRRANILAQFLVHDYGVGPGNMVLKFFDKCAELIVSQLAILKAGAAYVPLDIDHPPERTRIIQEMTQAAICLTTSSLAPIAAARLPMVTIISVDDFLASSSADLIRPQLSYTSRGEDLCYVMFTSGSTGVPKGVMVQHSSVVASVINGPASNQRLRKQGSQLRTLLFSNYAFDYSVWDVFLTLTSGGCLCIAPKLTMLNDLTGIINSMSVTFLETTPTVLSLVELEKCLTLQTVYSSGEALTSAVQGKFMSHNATQRHVGKPEIFFGNGGAPTEATVMSVFGEVRPEDEFPVFGRPFGGNRIYILDARGELCPIGTMGQLWIGGPQVTKGYLGRYDLTAKVYRVDPFVLADASASPRMYNTGDLCSWLLDGRLIYYGRSDSQVKIRGQRVEISEIESVITRFPFVDSVCVIKSTYNNREELVAFLVLKESRKDPLDLRQSLSSKLPSYMIPSEYITLSNLPTTSNGKVDRKVLESIAQESAARRRKSNTPSSPEVLPIADLPTETSETSDPSDILKRAWSSALSIPPSSIDENMDFFALGGDSISAIRVSAVCRAAGYSLGIVDFQSHSTITQQCRLLEKRLTTRKSTPNYTPFEMMSPGLRSLVMIELATYGYRDVEIEDAYPSVSSVAGLVSLAVANPMSYFAQYAFKKSGVFDKDRLHKAWRLVASRHPILRTAFIVAPEPYNDVVEIVLNDSHYDLPWLYHHLEHDSEMQTAVERLTSTSIGFSLGRVPTSLALFESEKSSILVLQLHHAQFDGFSILTILRHLAEAYHACSSEPTLSWKGLSPIMPHFVKWIHSQERTKAIQYWKNRLDGAVLPSWPKSSQLDLSTKVITSSSVIHSFCVAQRLATFCADNRTTLSSFLCAAVAVTLGLHQNSDDVLFAFVTSGRSANVAGIEDIVGYCASTIPCRVRYTRDSSFNSIVKTVHNDFLASSSHQFLGLNEIINGAFPVPYDILKVILTVENLPGLSQANKYDEFLGDNLHGLTVEVTYPFAVTVFPSLDGPKQELEFHFGWDPKVLSETDVDWFKNHLFSVLDATLNHPASPLDLPSFMTAQESTYVRHIGVGTGSSPSPYSFFHHSVDGIANSNARNIAIQHVDGTAVTYEELVCKANQVAHSLQTKGVVPESMVPVFFDQNQNSIEVVVAFLAILKAGGAFVPLNCAWPQALLEACIYQTRSTFSICDSKASDRLANTLSSEVYCVSELATGQKSSAPSTPDLRPNSLGYVTFMRDSDNEATGVMVEHGNIVSYIDNALTVFPLHEASNMLHCSPWSSVEALGDLFLSLSQGKTLLLANMKDIFSDISGLLNRSKADYATMPPAIAQQLQLDIDHPYLKTVVVAGDKLPRLISERWRNNLKVRLINAYGFTESPVLCISKNHSTVIPPHPDVLGRPIGSMKAYIVDSDMRPVPMGALGELCIAGAQVARGYLNLPDKTDSVFLPDPFCASTQEPDLSDQARMFKTGELARWNSDGTIEYLGRNASRFAINLHDVEAVLTLETGRDIVACVEQVELDGAFHLAAFISSTIGKPGSPICIRDDLSSSEDLVKALRQSCQRMLPSHAIPSLWLVLQTIPLNDAYKIDRKRLLGYFKSLASEPGRRIQEMTRMLLSGYSDRGPKTPVEQMLHDMWLVFLGREDDISVHDDFFNLGGDSIRCIKLLAALKRKGCDVTVTEFYQARTIERLADIIQDRFPSFTPLETSTSDASLQNGLIVQIRQAKSDTERRNGPMWFVHDGKGLIGPQYGELGTLDRDVYGISNPALDEQELSQSFPSWQSFVECYVPLMPSTSVFIAGWSSGGNIALLLAAERVRRGLPVKGVILLDSYNGQGFIPKRHKTDYDDPAKRRAYSQMNHIETLLPHFEEPVLENVPVLLVRADQDPLGRIPASYPGKRKEDICVNFWSRDKLKRLDIALVEGANHKTMMDEASFRPRVATIMRHWCSEWDDN</sequence>